<comment type="caution">
    <text evidence="1">The sequence shown here is derived from an EMBL/GenBank/DDBJ whole genome shotgun (WGS) entry which is preliminary data.</text>
</comment>
<evidence type="ECO:0000313" key="2">
    <source>
        <dbReference type="Proteomes" id="UP001143856"/>
    </source>
</evidence>
<organism evidence="1 2">
    <name type="scientific">Xylaria curta</name>
    <dbReference type="NCBI Taxonomy" id="42375"/>
    <lineage>
        <taxon>Eukaryota</taxon>
        <taxon>Fungi</taxon>
        <taxon>Dikarya</taxon>
        <taxon>Ascomycota</taxon>
        <taxon>Pezizomycotina</taxon>
        <taxon>Sordariomycetes</taxon>
        <taxon>Xylariomycetidae</taxon>
        <taxon>Xylariales</taxon>
        <taxon>Xylariaceae</taxon>
        <taxon>Xylaria</taxon>
    </lineage>
</organism>
<accession>A0ACC1MTF9</accession>
<proteinExistence type="predicted"/>
<gene>
    <name evidence="1" type="ORF">NUW58_g9844</name>
</gene>
<keyword evidence="2" id="KW-1185">Reference proteome</keyword>
<sequence length="381" mass="42953">MIISTLSPYLEFCWWLMLISFLATYYYAEFAISYLRPPKCGFFNKKMAKFAAGTTIRLGVQVVMLCWCLCITPFHVLVPTSVKREPLSMTEGVYDPGRSARIDVFAIHGLGSVPGNAWTYRSNETKVHWLSELLPQTMGFEDARIIMVNHQTRWASDAAPIQFNDHAYELLEHIESLHKTNSDRPIIFIAHSFGGLLLKKALILAKARPSSVAATVRGIIFLGVPHRGTYAAFLASCISCLTFFRGSSSSLHEFMSVDGPTILELESTFYDGYVIPYHAYQPQPYICDVIEMRSEQMGNLVLGPIVRQKYGLLRHGRIFTLDTDHRGLNKFYSHSDPNYVKLVGILLQAKTWALKVDPFLGLQRPKNEAPDISEFLSSGIP</sequence>
<dbReference type="Proteomes" id="UP001143856">
    <property type="component" value="Unassembled WGS sequence"/>
</dbReference>
<name>A0ACC1MTF9_9PEZI</name>
<reference evidence="1" key="1">
    <citation type="submission" date="2022-10" db="EMBL/GenBank/DDBJ databases">
        <title>Genome Sequence of Xylaria curta.</title>
        <authorList>
            <person name="Buettner E."/>
        </authorList>
    </citation>
    <scope>NUCLEOTIDE SEQUENCE</scope>
    <source>
        <strain evidence="1">Babe10</strain>
    </source>
</reference>
<evidence type="ECO:0000313" key="1">
    <source>
        <dbReference type="EMBL" id="KAJ2969949.1"/>
    </source>
</evidence>
<dbReference type="EMBL" id="JAPDGR010003840">
    <property type="protein sequence ID" value="KAJ2969949.1"/>
    <property type="molecule type" value="Genomic_DNA"/>
</dbReference>
<protein>
    <submittedName>
        <fullName evidence="1">Uncharacterized protein</fullName>
    </submittedName>
</protein>